<reference evidence="2" key="1">
    <citation type="journal article" date="2021" name="PeerJ">
        <title>Extensive microbial diversity within the chicken gut microbiome revealed by metagenomics and culture.</title>
        <authorList>
            <person name="Gilroy R."/>
            <person name="Ravi A."/>
            <person name="Getino M."/>
            <person name="Pursley I."/>
            <person name="Horton D.L."/>
            <person name="Alikhan N.F."/>
            <person name="Baker D."/>
            <person name="Gharbi K."/>
            <person name="Hall N."/>
            <person name="Watson M."/>
            <person name="Adriaenssens E.M."/>
            <person name="Foster-Nyarko E."/>
            <person name="Jarju S."/>
            <person name="Secka A."/>
            <person name="Antonio M."/>
            <person name="Oren A."/>
            <person name="Chaudhuri R.R."/>
            <person name="La Ragione R."/>
            <person name="Hildebrand F."/>
            <person name="Pallen M.J."/>
        </authorList>
    </citation>
    <scope>NUCLEOTIDE SEQUENCE</scope>
    <source>
        <strain evidence="2">4100</strain>
    </source>
</reference>
<evidence type="ECO:0000313" key="3">
    <source>
        <dbReference type="Proteomes" id="UP000711407"/>
    </source>
</evidence>
<evidence type="ECO:0000256" key="1">
    <source>
        <dbReference type="SAM" id="SignalP"/>
    </source>
</evidence>
<gene>
    <name evidence="2" type="ORF">K8V47_04355</name>
</gene>
<sequence>MKKIFFLTVCCVMAALASNAQLKETFDSNSWQWSEYSTQLGKAYIIDGVMRLESKSDKTDVTYADMVGNVATHAYLPMDPEKGFEIKCVATVEKFEGKKLFGLIMDYIDDMNCLIFMIHDDFAYLYKMKEGNIVGQQRNQFKLQKGKKQTALDINAIYMGGELEIRVNDVQALKCKYVPITSNGFGFFAYGKCKVEFDDVEILN</sequence>
<protein>
    <recommendedName>
        <fullName evidence="4">DUF1080 domain-containing protein</fullName>
    </recommendedName>
</protein>
<feature type="signal peptide" evidence="1">
    <location>
        <begin position="1"/>
        <end position="22"/>
    </location>
</feature>
<evidence type="ECO:0000313" key="2">
    <source>
        <dbReference type="EMBL" id="HJE38974.1"/>
    </source>
</evidence>
<dbReference type="Gene3D" id="2.60.120.560">
    <property type="entry name" value="Exo-inulinase, domain 1"/>
    <property type="match status" value="1"/>
</dbReference>
<name>A0A921E813_9BACT</name>
<dbReference type="Proteomes" id="UP000711407">
    <property type="component" value="Unassembled WGS sequence"/>
</dbReference>
<dbReference type="EMBL" id="DYXT01000025">
    <property type="protein sequence ID" value="HJE38974.1"/>
    <property type="molecule type" value="Genomic_DNA"/>
</dbReference>
<keyword evidence="1" id="KW-0732">Signal</keyword>
<proteinExistence type="predicted"/>
<accession>A0A921E813</accession>
<feature type="chain" id="PRO_5037404082" description="DUF1080 domain-containing protein" evidence="1">
    <location>
        <begin position="23"/>
        <end position="204"/>
    </location>
</feature>
<evidence type="ECO:0008006" key="4">
    <source>
        <dbReference type="Google" id="ProtNLM"/>
    </source>
</evidence>
<reference evidence="2" key="2">
    <citation type="submission" date="2021-09" db="EMBL/GenBank/DDBJ databases">
        <authorList>
            <person name="Gilroy R."/>
        </authorList>
    </citation>
    <scope>NUCLEOTIDE SEQUENCE</scope>
    <source>
        <strain evidence="2">4100</strain>
    </source>
</reference>
<dbReference type="AlphaFoldDB" id="A0A921E813"/>
<organism evidence="2 3">
    <name type="scientific">Candidatus Amulumruptor caecigallinarius</name>
    <dbReference type="NCBI Taxonomy" id="2109911"/>
    <lineage>
        <taxon>Bacteria</taxon>
        <taxon>Pseudomonadati</taxon>
        <taxon>Bacteroidota</taxon>
        <taxon>Bacteroidia</taxon>
        <taxon>Bacteroidales</taxon>
        <taxon>Muribaculaceae</taxon>
        <taxon>Candidatus Amulumruptor</taxon>
    </lineage>
</organism>
<comment type="caution">
    <text evidence="2">The sequence shown here is derived from an EMBL/GenBank/DDBJ whole genome shotgun (WGS) entry which is preliminary data.</text>
</comment>